<feature type="domain" description="FAS1" evidence="2">
    <location>
        <begin position="55"/>
        <end position="199"/>
    </location>
</feature>
<proteinExistence type="predicted"/>
<dbReference type="PROSITE" id="PS50213">
    <property type="entry name" value="FAS1"/>
    <property type="match status" value="1"/>
</dbReference>
<gene>
    <name evidence="3" type="ORF">KXJ69_00640</name>
</gene>
<dbReference type="PROSITE" id="PS51257">
    <property type="entry name" value="PROKAR_LIPOPROTEIN"/>
    <property type="match status" value="1"/>
</dbReference>
<dbReference type="InterPro" id="IPR050904">
    <property type="entry name" value="Adhesion/Biosynth-related"/>
</dbReference>
<evidence type="ECO:0000259" key="2">
    <source>
        <dbReference type="PROSITE" id="PS50213"/>
    </source>
</evidence>
<dbReference type="InterPro" id="IPR000782">
    <property type="entry name" value="FAS1_domain"/>
</dbReference>
<sequence length="202" mass="21785">MKVYKLFLGLSLLSIVLVSCKNNQKEETPSVETNEVTTPQKAQKKILTEEDRKVIASVLAKVMSTPELKSFASAIVTVEATELLSKEDGPYTVLAPTNAAFDAIPKEKMNPFLRPENKANFGKLVKNHIVKGSFTSFDLIQNMKGSGKVELETVGGAKITATREGTDIIITDANGKKAKIGTKDITGGNGIVHAIDVVLNIK</sequence>
<dbReference type="AlphaFoldDB" id="A0A9X1JUF6"/>
<dbReference type="PANTHER" id="PTHR10900">
    <property type="entry name" value="PERIOSTIN-RELATED"/>
    <property type="match status" value="1"/>
</dbReference>
<reference evidence="3" key="1">
    <citation type="submission" date="2021-07" db="EMBL/GenBank/DDBJ databases">
        <title>Aureisphaera sp. CAU 1614 isolated from sea sediment.</title>
        <authorList>
            <person name="Kim W."/>
        </authorList>
    </citation>
    <scope>NUCLEOTIDE SEQUENCE</scope>
    <source>
        <strain evidence="3">CAU 1614</strain>
    </source>
</reference>
<dbReference type="EMBL" id="JAHWDP010000001">
    <property type="protein sequence ID" value="MBW2936590.1"/>
    <property type="molecule type" value="Genomic_DNA"/>
</dbReference>
<dbReference type="RefSeq" id="WP_219050405.1">
    <property type="nucleotide sequence ID" value="NZ_JAHWDP010000001.1"/>
</dbReference>
<dbReference type="Proteomes" id="UP001138686">
    <property type="component" value="Unassembled WGS sequence"/>
</dbReference>
<keyword evidence="1" id="KW-0732">Signal</keyword>
<feature type="signal peptide" evidence="1">
    <location>
        <begin position="1"/>
        <end position="20"/>
    </location>
</feature>
<dbReference type="SMART" id="SM00554">
    <property type="entry name" value="FAS1"/>
    <property type="match status" value="1"/>
</dbReference>
<name>A0A9X1JUF6_9FLAO</name>
<dbReference type="GO" id="GO:0005615">
    <property type="term" value="C:extracellular space"/>
    <property type="evidence" value="ECO:0007669"/>
    <property type="project" value="TreeGrafter"/>
</dbReference>
<evidence type="ECO:0000313" key="4">
    <source>
        <dbReference type="Proteomes" id="UP001138686"/>
    </source>
</evidence>
<evidence type="ECO:0000313" key="3">
    <source>
        <dbReference type="EMBL" id="MBW2936590.1"/>
    </source>
</evidence>
<dbReference type="Pfam" id="PF02469">
    <property type="entry name" value="Fasciclin"/>
    <property type="match status" value="1"/>
</dbReference>
<comment type="caution">
    <text evidence="3">The sequence shown here is derived from an EMBL/GenBank/DDBJ whole genome shotgun (WGS) entry which is preliminary data.</text>
</comment>
<keyword evidence="4" id="KW-1185">Reference proteome</keyword>
<organism evidence="3 4">
    <name type="scientific">Halomarinibacterium sedimenti</name>
    <dbReference type="NCBI Taxonomy" id="2857106"/>
    <lineage>
        <taxon>Bacteria</taxon>
        <taxon>Pseudomonadati</taxon>
        <taxon>Bacteroidota</taxon>
        <taxon>Flavobacteriia</taxon>
        <taxon>Flavobacteriales</taxon>
        <taxon>Flavobacteriaceae</taxon>
        <taxon>Halomarinibacterium</taxon>
    </lineage>
</organism>
<dbReference type="PANTHER" id="PTHR10900:SF77">
    <property type="entry name" value="FI19380P1"/>
    <property type="match status" value="1"/>
</dbReference>
<evidence type="ECO:0000256" key="1">
    <source>
        <dbReference type="SAM" id="SignalP"/>
    </source>
</evidence>
<protein>
    <submittedName>
        <fullName evidence="3">Fasciclin domain-containing protein</fullName>
    </submittedName>
</protein>
<accession>A0A9X1JUF6</accession>
<feature type="chain" id="PRO_5040966038" evidence="1">
    <location>
        <begin position="21"/>
        <end position="202"/>
    </location>
</feature>